<dbReference type="SUPFAM" id="SSF49785">
    <property type="entry name" value="Galactose-binding domain-like"/>
    <property type="match status" value="1"/>
</dbReference>
<reference evidence="2" key="1">
    <citation type="journal article" date="2014" name="Front. Microbiol.">
        <title>High frequency of phylogenetically diverse reductive dehalogenase-homologous genes in deep subseafloor sedimentary metagenomes.</title>
        <authorList>
            <person name="Kawai M."/>
            <person name="Futagami T."/>
            <person name="Toyoda A."/>
            <person name="Takaki Y."/>
            <person name="Nishi S."/>
            <person name="Hori S."/>
            <person name="Arai W."/>
            <person name="Tsubouchi T."/>
            <person name="Morono Y."/>
            <person name="Uchiyama I."/>
            <person name="Ito T."/>
            <person name="Fujiyama A."/>
            <person name="Inagaki F."/>
            <person name="Takami H."/>
        </authorList>
    </citation>
    <scope>NUCLEOTIDE SEQUENCE</scope>
    <source>
        <strain evidence="2">Expedition CK06-06</strain>
    </source>
</reference>
<evidence type="ECO:0000259" key="1">
    <source>
        <dbReference type="PROSITE" id="PS50022"/>
    </source>
</evidence>
<dbReference type="EMBL" id="BARW01028747">
    <property type="protein sequence ID" value="GAJ15519.1"/>
    <property type="molecule type" value="Genomic_DNA"/>
</dbReference>
<sequence length="253" mass="28061">VSTKDMWRSTASDPAPAITFVLDRLYKLHQIHVWNHNSGSESIVGFGMKDALIEYSVDGETWMELGIVTIPQANGYSNDLGADVDLGGILAQQVRLTKVANYSAYGLLQVGLAEVQFMMIPTFARDPQPADGDLIDGAEVELAWRAGREAVSHDIYLGTDANDLTFVDTTTEASYSASFDLAGTYYWLVNEVNDAEIPTTWQGDIWSFSTREYLVVDDFESYDSAENRIWYAWKDGLGYGMQDVPPYYAGNGT</sequence>
<dbReference type="InterPro" id="IPR000421">
    <property type="entry name" value="FA58C"/>
</dbReference>
<dbReference type="PROSITE" id="PS50022">
    <property type="entry name" value="FA58C_3"/>
    <property type="match status" value="1"/>
</dbReference>
<name>X1UDG4_9ZZZZ</name>
<protein>
    <recommendedName>
        <fullName evidence="1">F5/8 type C domain-containing protein</fullName>
    </recommendedName>
</protein>
<organism evidence="2">
    <name type="scientific">marine sediment metagenome</name>
    <dbReference type="NCBI Taxonomy" id="412755"/>
    <lineage>
        <taxon>unclassified sequences</taxon>
        <taxon>metagenomes</taxon>
        <taxon>ecological metagenomes</taxon>
    </lineage>
</organism>
<dbReference type="AlphaFoldDB" id="X1UDG4"/>
<comment type="caution">
    <text evidence="2">The sequence shown here is derived from an EMBL/GenBank/DDBJ whole genome shotgun (WGS) entry which is preliminary data.</text>
</comment>
<gene>
    <name evidence="2" type="ORF">S12H4_46350</name>
</gene>
<feature type="non-terminal residue" evidence="2">
    <location>
        <position position="253"/>
    </location>
</feature>
<dbReference type="Gene3D" id="2.60.40.10">
    <property type="entry name" value="Immunoglobulins"/>
    <property type="match status" value="1"/>
</dbReference>
<feature type="non-terminal residue" evidence="2">
    <location>
        <position position="1"/>
    </location>
</feature>
<proteinExistence type="predicted"/>
<dbReference type="InterPro" id="IPR008979">
    <property type="entry name" value="Galactose-bd-like_sf"/>
</dbReference>
<dbReference type="Gene3D" id="2.60.120.260">
    <property type="entry name" value="Galactose-binding domain-like"/>
    <property type="match status" value="1"/>
</dbReference>
<dbReference type="InterPro" id="IPR013783">
    <property type="entry name" value="Ig-like_fold"/>
</dbReference>
<feature type="domain" description="F5/8 type C" evidence="1">
    <location>
        <begin position="1"/>
        <end position="115"/>
    </location>
</feature>
<evidence type="ECO:0000313" key="2">
    <source>
        <dbReference type="EMBL" id="GAJ15519.1"/>
    </source>
</evidence>
<accession>X1UDG4</accession>